<dbReference type="CDD" id="cd11405">
    <property type="entry name" value="bHLHzip_MLXIP_like"/>
    <property type="match status" value="1"/>
</dbReference>
<dbReference type="InterPro" id="IPR011598">
    <property type="entry name" value="bHLH_dom"/>
</dbReference>
<dbReference type="Ensembl" id="ENSEBUT00000018571.1">
    <property type="protein sequence ID" value="ENSEBUP00000017998.1"/>
    <property type="gene ID" value="ENSEBUG00000011242.1"/>
</dbReference>
<keyword evidence="5" id="KW-0539">Nucleus</keyword>
<keyword evidence="3" id="KW-0238">DNA-binding</keyword>
<accession>A0A8C4QNJ5</accession>
<feature type="compositionally biased region" description="Low complexity" evidence="7">
    <location>
        <begin position="294"/>
        <end position="308"/>
    </location>
</feature>
<keyword evidence="8" id="KW-1133">Transmembrane helix</keyword>
<evidence type="ECO:0000256" key="5">
    <source>
        <dbReference type="ARBA" id="ARBA00023242"/>
    </source>
</evidence>
<dbReference type="GO" id="GO:0000981">
    <property type="term" value="F:DNA-binding transcription factor activity, RNA polymerase II-specific"/>
    <property type="evidence" value="ECO:0007669"/>
    <property type="project" value="TreeGrafter"/>
</dbReference>
<dbReference type="Gene3D" id="4.10.280.10">
    <property type="entry name" value="Helix-loop-helix DNA-binding domain"/>
    <property type="match status" value="1"/>
</dbReference>
<dbReference type="SMART" id="SM00353">
    <property type="entry name" value="HLH"/>
    <property type="match status" value="1"/>
</dbReference>
<feature type="region of interest" description="Disordered" evidence="7">
    <location>
        <begin position="441"/>
        <end position="462"/>
    </location>
</feature>
<feature type="compositionally biased region" description="Acidic residues" evidence="7">
    <location>
        <begin position="47"/>
        <end position="58"/>
    </location>
</feature>
<dbReference type="Pfam" id="PF00010">
    <property type="entry name" value="HLH"/>
    <property type="match status" value="1"/>
</dbReference>
<dbReference type="Proteomes" id="UP000694388">
    <property type="component" value="Unplaced"/>
</dbReference>
<feature type="region of interest" description="Disordered" evidence="7">
    <location>
        <begin position="482"/>
        <end position="501"/>
    </location>
</feature>
<protein>
    <submittedName>
        <fullName evidence="10">MLX interacting protein like</fullName>
    </submittedName>
</protein>
<keyword evidence="4" id="KW-0804">Transcription</keyword>
<dbReference type="InterPro" id="IPR036638">
    <property type="entry name" value="HLH_DNA-bd_sf"/>
</dbReference>
<dbReference type="GeneTree" id="ENSGT00940000159210"/>
<evidence type="ECO:0000256" key="3">
    <source>
        <dbReference type="ARBA" id="ARBA00023125"/>
    </source>
</evidence>
<evidence type="ECO:0000313" key="11">
    <source>
        <dbReference type="Proteomes" id="UP000694388"/>
    </source>
</evidence>
<keyword evidence="6" id="KW-0175">Coiled coil</keyword>
<dbReference type="CDD" id="cd21739">
    <property type="entry name" value="NES2-NLS_ChREBP-like"/>
    <property type="match status" value="1"/>
</dbReference>
<proteinExistence type="predicted"/>
<dbReference type="GO" id="GO:0046983">
    <property type="term" value="F:protein dimerization activity"/>
    <property type="evidence" value="ECO:0007669"/>
    <property type="project" value="InterPro"/>
</dbReference>
<dbReference type="GO" id="GO:0005634">
    <property type="term" value="C:nucleus"/>
    <property type="evidence" value="ECO:0007669"/>
    <property type="project" value="UniProtKB-SubCell"/>
</dbReference>
<feature type="region of interest" description="Disordered" evidence="7">
    <location>
        <begin position="1"/>
        <end position="100"/>
    </location>
</feature>
<feature type="domain" description="BHLH" evidence="9">
    <location>
        <begin position="588"/>
        <end position="642"/>
    </location>
</feature>
<evidence type="ECO:0000256" key="6">
    <source>
        <dbReference type="SAM" id="Coils"/>
    </source>
</evidence>
<reference evidence="10" key="2">
    <citation type="submission" date="2025-09" db="UniProtKB">
        <authorList>
            <consortium name="Ensembl"/>
        </authorList>
    </citation>
    <scope>IDENTIFICATION</scope>
</reference>
<name>A0A8C4QNJ5_EPTBU</name>
<evidence type="ECO:0000256" key="8">
    <source>
        <dbReference type="SAM" id="Phobius"/>
    </source>
</evidence>
<feature type="compositionally biased region" description="Polar residues" evidence="7">
    <location>
        <begin position="441"/>
        <end position="455"/>
    </location>
</feature>
<reference evidence="10" key="1">
    <citation type="submission" date="2025-08" db="UniProtKB">
        <authorList>
            <consortium name="Ensembl"/>
        </authorList>
    </citation>
    <scope>IDENTIFICATION</scope>
</reference>
<evidence type="ECO:0000256" key="1">
    <source>
        <dbReference type="ARBA" id="ARBA00004123"/>
    </source>
</evidence>
<dbReference type="OMA" id="QYKRWRH"/>
<sequence>MAKPPKKKRRTRPSHSEDKGDSTGGDESNGSHKSALLGEVADGVLGMEEEEEDDDVESLSDANETKRTSSSEAHKAPIIHSGHFMVSRPHSDRPGQRRRASATLNRMALRTYRFGPGSRLNIDGSLTKLFECMSLAYSGRLVSPKWKTFKGLRLQWKDKIRLNNAIWRAWYLQCECFHVVMTTKSFGGAVVTMSLIIGWLPAVILEGKYWKKRFHFVIEEYHRWRTYFKKRVRIIFSLHTITFANLIPTEEVCPLSPGAMLPPSVAISSSIRLISPDPTFVSESSAQQQLPSDSGLSSLQSAQTSSLSRPSTSDVDLDILSQSRPADVQASADLEPSLSCFAAGLIPPSPTRSSSLQRPSFSMHTSLGQANKVHASPRLVPSTRPSSNKTTTVPLGPPTQPSTKLGPSLSARVSRTLPQTTQSPNLGQTTPKLIPSLSSQANAALTMSSPGQTKGSHALNFPTPHIAQNIMGLPDSSGFPLVQLPPPLAPRPAGSEASLVNPKAAATAPTVTFARATAKGQLRLVPSGPVGGWSGGQEGQQGSALIESGCVGGGTGGSAVALAMGEQAMSPALFSLILHFVPDVVQESGRLVPVTAEQKRRLNIHKGFSTLQNLVPVLHAHPNMKVSKATMLSKAAEYISKLQAERQAQAEEAARLRQQAAAFNLEISQCQAALPAGGVPLAGRRRASRMRQLLDDYVRSRTQQTWQFWLFSVLLCPLFDSFVEAFSGVRPHEITSVAFTWLETHCSLPCLRPMVMNSLRVLSTSTSILSEPELLSEQALRAVGTVRHSHS</sequence>
<evidence type="ECO:0000313" key="10">
    <source>
        <dbReference type="Ensembl" id="ENSEBUP00000017998.1"/>
    </source>
</evidence>
<comment type="subcellular location">
    <subcellularLocation>
        <location evidence="1">Nucleus</location>
    </subcellularLocation>
</comment>
<dbReference type="InterPro" id="IPR052207">
    <property type="entry name" value="Max-like/E-box_TFs"/>
</dbReference>
<dbReference type="SUPFAM" id="SSF47459">
    <property type="entry name" value="HLH, helix-loop-helix DNA-binding domain"/>
    <property type="match status" value="1"/>
</dbReference>
<keyword evidence="8" id="KW-0812">Transmembrane</keyword>
<feature type="compositionally biased region" description="Basic and acidic residues" evidence="7">
    <location>
        <begin position="63"/>
        <end position="75"/>
    </location>
</feature>
<dbReference type="PANTHER" id="PTHR15741:SF37">
    <property type="entry name" value="LD38259P"/>
    <property type="match status" value="1"/>
</dbReference>
<dbReference type="PROSITE" id="PS50888">
    <property type="entry name" value="BHLH"/>
    <property type="match status" value="1"/>
</dbReference>
<feature type="compositionally biased region" description="Polar residues" evidence="7">
    <location>
        <begin position="383"/>
        <end position="393"/>
    </location>
</feature>
<dbReference type="GO" id="GO:0000978">
    <property type="term" value="F:RNA polymerase II cis-regulatory region sequence-specific DNA binding"/>
    <property type="evidence" value="ECO:0007669"/>
    <property type="project" value="TreeGrafter"/>
</dbReference>
<dbReference type="AlphaFoldDB" id="A0A8C4QNJ5"/>
<evidence type="ECO:0000256" key="7">
    <source>
        <dbReference type="SAM" id="MobiDB-lite"/>
    </source>
</evidence>
<feature type="compositionally biased region" description="Basic residues" evidence="7">
    <location>
        <begin position="1"/>
        <end position="13"/>
    </location>
</feature>
<feature type="region of interest" description="Disordered" evidence="7">
    <location>
        <begin position="369"/>
        <end position="409"/>
    </location>
</feature>
<feature type="coiled-coil region" evidence="6">
    <location>
        <begin position="639"/>
        <end position="666"/>
    </location>
</feature>
<evidence type="ECO:0000256" key="4">
    <source>
        <dbReference type="ARBA" id="ARBA00023163"/>
    </source>
</evidence>
<keyword evidence="8" id="KW-0472">Membrane</keyword>
<evidence type="ECO:0000256" key="2">
    <source>
        <dbReference type="ARBA" id="ARBA00023015"/>
    </source>
</evidence>
<organism evidence="10 11">
    <name type="scientific">Eptatretus burgeri</name>
    <name type="common">Inshore hagfish</name>
    <dbReference type="NCBI Taxonomy" id="7764"/>
    <lineage>
        <taxon>Eukaryota</taxon>
        <taxon>Metazoa</taxon>
        <taxon>Chordata</taxon>
        <taxon>Craniata</taxon>
        <taxon>Vertebrata</taxon>
        <taxon>Cyclostomata</taxon>
        <taxon>Myxini</taxon>
        <taxon>Myxiniformes</taxon>
        <taxon>Myxinidae</taxon>
        <taxon>Eptatretinae</taxon>
        <taxon>Eptatretus</taxon>
    </lineage>
</organism>
<keyword evidence="2" id="KW-0805">Transcription regulation</keyword>
<feature type="region of interest" description="Disordered" evidence="7">
    <location>
        <begin position="284"/>
        <end position="316"/>
    </location>
</feature>
<dbReference type="PANTHER" id="PTHR15741">
    <property type="entry name" value="BASIC HELIX-LOOP-HELIX ZIP TRANSCRIPTION FACTOR"/>
    <property type="match status" value="1"/>
</dbReference>
<evidence type="ECO:0000259" key="9">
    <source>
        <dbReference type="PROSITE" id="PS50888"/>
    </source>
</evidence>
<feature type="transmembrane region" description="Helical" evidence="8">
    <location>
        <begin position="186"/>
        <end position="205"/>
    </location>
</feature>
<keyword evidence="11" id="KW-1185">Reference proteome</keyword>